<evidence type="ECO:0000313" key="3">
    <source>
        <dbReference type="EMBL" id="KAK5647455.1"/>
    </source>
</evidence>
<name>A0AAN7VF53_9COLE</name>
<feature type="compositionally biased region" description="Basic and acidic residues" evidence="1">
    <location>
        <begin position="751"/>
        <end position="765"/>
    </location>
</feature>
<evidence type="ECO:0000313" key="4">
    <source>
        <dbReference type="Proteomes" id="UP001329430"/>
    </source>
</evidence>
<feature type="compositionally biased region" description="Basic and acidic residues" evidence="1">
    <location>
        <begin position="281"/>
        <end position="295"/>
    </location>
</feature>
<feature type="compositionally biased region" description="Low complexity" evidence="1">
    <location>
        <begin position="509"/>
        <end position="520"/>
    </location>
</feature>
<organism evidence="3 4">
    <name type="scientific">Pyrocoelia pectoralis</name>
    <dbReference type="NCBI Taxonomy" id="417401"/>
    <lineage>
        <taxon>Eukaryota</taxon>
        <taxon>Metazoa</taxon>
        <taxon>Ecdysozoa</taxon>
        <taxon>Arthropoda</taxon>
        <taxon>Hexapoda</taxon>
        <taxon>Insecta</taxon>
        <taxon>Pterygota</taxon>
        <taxon>Neoptera</taxon>
        <taxon>Endopterygota</taxon>
        <taxon>Coleoptera</taxon>
        <taxon>Polyphaga</taxon>
        <taxon>Elateriformia</taxon>
        <taxon>Elateroidea</taxon>
        <taxon>Lampyridae</taxon>
        <taxon>Lampyrinae</taxon>
        <taxon>Pyrocoelia</taxon>
    </lineage>
</organism>
<keyword evidence="2" id="KW-0732">Signal</keyword>
<feature type="region of interest" description="Disordered" evidence="1">
    <location>
        <begin position="647"/>
        <end position="670"/>
    </location>
</feature>
<comment type="caution">
    <text evidence="3">The sequence shown here is derived from an EMBL/GenBank/DDBJ whole genome shotgun (WGS) entry which is preliminary data.</text>
</comment>
<accession>A0AAN7VF53</accession>
<feature type="chain" id="PRO_5042967916" evidence="2">
    <location>
        <begin position="19"/>
        <end position="1068"/>
    </location>
</feature>
<feature type="compositionally biased region" description="Low complexity" evidence="1">
    <location>
        <begin position="649"/>
        <end position="666"/>
    </location>
</feature>
<proteinExistence type="predicted"/>
<feature type="region of interest" description="Disordered" evidence="1">
    <location>
        <begin position="509"/>
        <end position="533"/>
    </location>
</feature>
<protein>
    <submittedName>
        <fullName evidence="3">Uncharacterized protein</fullName>
    </submittedName>
</protein>
<feature type="compositionally biased region" description="Polar residues" evidence="1">
    <location>
        <begin position="383"/>
        <end position="393"/>
    </location>
</feature>
<evidence type="ECO:0000256" key="2">
    <source>
        <dbReference type="SAM" id="SignalP"/>
    </source>
</evidence>
<feature type="compositionally biased region" description="Low complexity" evidence="1">
    <location>
        <begin position="41"/>
        <end position="50"/>
    </location>
</feature>
<feature type="region of interest" description="Disordered" evidence="1">
    <location>
        <begin position="750"/>
        <end position="777"/>
    </location>
</feature>
<reference evidence="3 4" key="1">
    <citation type="journal article" date="2024" name="Insects">
        <title>An Improved Chromosome-Level Genome Assembly of the Firefly Pyrocoelia pectoralis.</title>
        <authorList>
            <person name="Fu X."/>
            <person name="Meyer-Rochow V.B."/>
            <person name="Ballantyne L."/>
            <person name="Zhu X."/>
        </authorList>
    </citation>
    <scope>NUCLEOTIDE SEQUENCE [LARGE SCALE GENOMIC DNA]</scope>
    <source>
        <strain evidence="3">XCY_ONT2</strain>
    </source>
</reference>
<evidence type="ECO:0000256" key="1">
    <source>
        <dbReference type="SAM" id="MobiDB-lite"/>
    </source>
</evidence>
<feature type="region of interest" description="Disordered" evidence="1">
    <location>
        <begin position="467"/>
        <end position="487"/>
    </location>
</feature>
<feature type="compositionally biased region" description="Polar residues" evidence="1">
    <location>
        <begin position="467"/>
        <end position="477"/>
    </location>
</feature>
<sequence length="1068" mass="119769">MWIRIDVLLCCILATTLATNEPRSKKKDDSRGKRTLDYSISHNHNPPSSNFRLERRISPGFPISQVPQYPLFHPVQKPVAAFRKSRPNAPAPPYAVQMEPVAHYSQRDPLYDASLTSLGSGNNDIKGKDQLKEHSHNSRVSYAYPPAKHVVERPIYIKEPEPIIEIIIKESNITLPPLPTPPVTIAPRKKEHVQVFYVKYQKNPNAYGKESIVYDKPIPALTPHVIEETEPAPHPLPHYEALNTATLPPPPSTTLRAIVKPESETYHADKGIHITFGKTVNEQRKRSNADPRGEPALEPSPVHAQPQARQFNPFPSQPLYPNRPHENSHGSQFNDYRNAPPPTSFKQSHFNRGLSRGPSVPGNPQSPVTRPPPPNFTNPPFQSRPQTSFNSQQIPHRQPVAYQPFDQIRPQQPQIQFSRTHSHFPVNPQNQQFNNGFQLNQQSFQNPQRQQDVNSQYHQAQPTFPPAQNSQPVNHQHFTQHHQPSHIHQQTQQHIIPQQQSHIPIHHNQISQQPHHNAPQPQHPPPSHFSQNIHNNQHAPLLQHQQNLHFLSQSFPQQHTQQQVDNNELLRSIPKYEQHVSVNIPPQQSQKPTFQQPQPQISHHQEQANNFHTNQDYSHLIQQQFKQNNVIQTPQLQKSTYFHQSTYQTTPKPVSTTPSTTTSTTTTERRLTEKDLKDLNIELPDEVPEDLREQLLSSGILKNAQISVLDYDKIGDTSIADLPPDQLANFFSAGGAQLGAASENVPVAVRKNGEFDSSDREISDRDMEESESSPSEVKVPVPVEMKVVRYDPDSSEGKQVPEAYIQDGATQLDPVSLEDQQYTRYLPVKVNGAAFPIPDVAELRGRSITSVVVLAPVDLNVEEVPRKVRDVSNNKSSRHLAALALKNLIKDPSTENFKDWLDKENKTVAEKQAVILLVTGNSQPNAGEKEIFMYDLTTQTVNKLSGELSSAFVDAAETNSGQGLSPLQGSSSNVVETRIPYPNSALDMKDISHDSVDLEEGASEYFETKIPVIDPDSLPEASEQLERFVDISGMPIHGDLVAAASSGTKEVSVSSGYSKTGSSKLLHS</sequence>
<gene>
    <name evidence="3" type="ORF">RI129_002347</name>
</gene>
<dbReference type="EMBL" id="JAVRBK010000002">
    <property type="protein sequence ID" value="KAK5647455.1"/>
    <property type="molecule type" value="Genomic_DNA"/>
</dbReference>
<dbReference type="Proteomes" id="UP001329430">
    <property type="component" value="Chromosome 2"/>
</dbReference>
<feature type="region of interest" description="Disordered" evidence="1">
    <location>
        <begin position="20"/>
        <end position="52"/>
    </location>
</feature>
<keyword evidence="4" id="KW-1185">Reference proteome</keyword>
<feature type="compositionally biased region" description="Basic and acidic residues" evidence="1">
    <location>
        <begin position="22"/>
        <end position="36"/>
    </location>
</feature>
<feature type="region of interest" description="Disordered" evidence="1">
    <location>
        <begin position="264"/>
        <end position="393"/>
    </location>
</feature>
<dbReference type="AlphaFoldDB" id="A0AAN7VF53"/>
<feature type="signal peptide" evidence="2">
    <location>
        <begin position="1"/>
        <end position="18"/>
    </location>
</feature>